<reference evidence="3 4" key="1">
    <citation type="journal article" date="2020" name="Mol. Plant">
        <title>The Chromosome-Based Rubber Tree Genome Provides New Insights into Spurge Genome Evolution and Rubber Biosynthesis.</title>
        <authorList>
            <person name="Liu J."/>
            <person name="Shi C."/>
            <person name="Shi C.C."/>
            <person name="Li W."/>
            <person name="Zhang Q.J."/>
            <person name="Zhang Y."/>
            <person name="Li K."/>
            <person name="Lu H.F."/>
            <person name="Shi C."/>
            <person name="Zhu S.T."/>
            <person name="Xiao Z.Y."/>
            <person name="Nan H."/>
            <person name="Yue Y."/>
            <person name="Zhu X.G."/>
            <person name="Wu Y."/>
            <person name="Hong X.N."/>
            <person name="Fan G.Y."/>
            <person name="Tong Y."/>
            <person name="Zhang D."/>
            <person name="Mao C.L."/>
            <person name="Liu Y.L."/>
            <person name="Hao S.J."/>
            <person name="Liu W.Q."/>
            <person name="Lv M.Q."/>
            <person name="Zhang H.B."/>
            <person name="Liu Y."/>
            <person name="Hu-Tang G.R."/>
            <person name="Wang J.P."/>
            <person name="Wang J.H."/>
            <person name="Sun Y.H."/>
            <person name="Ni S.B."/>
            <person name="Chen W.B."/>
            <person name="Zhang X.C."/>
            <person name="Jiao Y.N."/>
            <person name="Eichler E.E."/>
            <person name="Li G.H."/>
            <person name="Liu X."/>
            <person name="Gao L.Z."/>
        </authorList>
    </citation>
    <scope>NUCLEOTIDE SEQUENCE [LARGE SCALE GENOMIC DNA]</scope>
    <source>
        <strain evidence="4">cv. GT1</strain>
        <tissue evidence="3">Leaf</tissue>
    </source>
</reference>
<organism evidence="3 4">
    <name type="scientific">Hevea brasiliensis</name>
    <name type="common">Para rubber tree</name>
    <name type="synonym">Siphonia brasiliensis</name>
    <dbReference type="NCBI Taxonomy" id="3981"/>
    <lineage>
        <taxon>Eukaryota</taxon>
        <taxon>Viridiplantae</taxon>
        <taxon>Streptophyta</taxon>
        <taxon>Embryophyta</taxon>
        <taxon>Tracheophyta</taxon>
        <taxon>Spermatophyta</taxon>
        <taxon>Magnoliopsida</taxon>
        <taxon>eudicotyledons</taxon>
        <taxon>Gunneridae</taxon>
        <taxon>Pentapetalae</taxon>
        <taxon>rosids</taxon>
        <taxon>fabids</taxon>
        <taxon>Malpighiales</taxon>
        <taxon>Euphorbiaceae</taxon>
        <taxon>Crotonoideae</taxon>
        <taxon>Micrandreae</taxon>
        <taxon>Hevea</taxon>
    </lineage>
</organism>
<dbReference type="PANTHER" id="PTHR45927">
    <property type="entry name" value="LYSM-DOMAIN RECEPTOR-LIKE KINASE-RELATED"/>
    <property type="match status" value="1"/>
</dbReference>
<dbReference type="InterPro" id="IPR001245">
    <property type="entry name" value="Ser-Thr/Tyr_kinase_cat_dom"/>
</dbReference>
<dbReference type="InterPro" id="IPR000719">
    <property type="entry name" value="Prot_kinase_dom"/>
</dbReference>
<evidence type="ECO:0008006" key="5">
    <source>
        <dbReference type="Google" id="ProtNLM"/>
    </source>
</evidence>
<dbReference type="Proteomes" id="UP000467840">
    <property type="component" value="Unassembled WGS sequence"/>
</dbReference>
<dbReference type="PROSITE" id="PS50011">
    <property type="entry name" value="PROTEIN_KINASE_DOM"/>
    <property type="match status" value="1"/>
</dbReference>
<sequence length="482" mass="53471">MYNFSSTDSVSTVACGVFEGLVKAQTLVEKNPYLGGYEPDAYLINVPIRCACPDLKQHSKGVNYLVTYPIMEGDHTDLIARKFGKPEKLIWDANKLEPYDAIFPQTTLLVPTKDFPDVNWKIGSVPKNSSSPKAVIPLKKVVPGGTEKWNSHVFLGAGVCLALVTMVVACAVSIKIRRKVHPGSFQPLSARSSVSHKVSPDFLDGVSKLKHLLINYSLEEIRTATEEFNEASIISTNMYRGRIGGSYVAVEQMDYEEAARNVIDILTKINHLNIVRLEGLCHGSKPYLVFEFAENGSLWNCLSNIESDTQLTWARRLQIAFDLASALHYLHHSTSPAFVHHNINSRNVFITIDWRAKISGFSLAKPVTNGENKPDDLTNGQVSLKMDVFSFGIVLLELVSAKEVIAGGKILKDSVNFLLDRELVGSSQFLEKLREFMDPVLEGDYPFGDAICLTLLAKSCIEDDPDHRPTMNDILIALSRIV</sequence>
<evidence type="ECO:0000259" key="2">
    <source>
        <dbReference type="PROSITE" id="PS51782"/>
    </source>
</evidence>
<dbReference type="PANTHER" id="PTHR45927:SF9">
    <property type="entry name" value="FAMILY PROTEIN _ PEPTIDOGLYCAN-BINDING LYSM DOMAIN-CONTAINING PROTEIN, PUTATIVE-RELATED"/>
    <property type="match status" value="1"/>
</dbReference>
<comment type="caution">
    <text evidence="3">The sequence shown here is derived from an EMBL/GenBank/DDBJ whole genome shotgun (WGS) entry which is preliminary data.</text>
</comment>
<dbReference type="InterPro" id="IPR036779">
    <property type="entry name" value="LysM_dom_sf"/>
</dbReference>
<dbReference type="Gene3D" id="1.10.510.10">
    <property type="entry name" value="Transferase(Phosphotransferase) domain 1"/>
    <property type="match status" value="1"/>
</dbReference>
<dbReference type="Pfam" id="PF23473">
    <property type="entry name" value="LysM3_LYK4_5"/>
    <property type="match status" value="1"/>
</dbReference>
<proteinExistence type="predicted"/>
<name>A0A6A6K2A6_HEVBR</name>
<dbReference type="GO" id="GO:0005886">
    <property type="term" value="C:plasma membrane"/>
    <property type="evidence" value="ECO:0007669"/>
    <property type="project" value="UniProtKB-ARBA"/>
</dbReference>
<feature type="domain" description="LysM" evidence="2">
    <location>
        <begin position="66"/>
        <end position="110"/>
    </location>
</feature>
<dbReference type="InterPro" id="IPR011009">
    <property type="entry name" value="Kinase-like_dom_sf"/>
</dbReference>
<dbReference type="InterPro" id="IPR018392">
    <property type="entry name" value="LysM"/>
</dbReference>
<dbReference type="Pfam" id="PF07714">
    <property type="entry name" value="PK_Tyr_Ser-Thr"/>
    <property type="match status" value="1"/>
</dbReference>
<feature type="domain" description="Protein kinase" evidence="1">
    <location>
        <begin position="174"/>
        <end position="481"/>
    </location>
</feature>
<dbReference type="Gene3D" id="3.30.200.20">
    <property type="entry name" value="Phosphorylase Kinase, domain 1"/>
    <property type="match status" value="1"/>
</dbReference>
<protein>
    <recommendedName>
        <fullName evidence="5">Protein kinase domain-containing protein</fullName>
    </recommendedName>
</protein>
<accession>A0A6A6K2A6</accession>
<dbReference type="InterPro" id="IPR056563">
    <property type="entry name" value="LysM3_LYK4_5"/>
</dbReference>
<evidence type="ECO:0000259" key="1">
    <source>
        <dbReference type="PROSITE" id="PS50011"/>
    </source>
</evidence>
<dbReference type="Gene3D" id="3.10.350.10">
    <property type="entry name" value="LysM domain"/>
    <property type="match status" value="1"/>
</dbReference>
<dbReference type="GO" id="GO:0005524">
    <property type="term" value="F:ATP binding"/>
    <property type="evidence" value="ECO:0007669"/>
    <property type="project" value="InterPro"/>
</dbReference>
<dbReference type="SUPFAM" id="SSF56112">
    <property type="entry name" value="Protein kinase-like (PK-like)"/>
    <property type="match status" value="1"/>
</dbReference>
<evidence type="ECO:0000313" key="3">
    <source>
        <dbReference type="EMBL" id="KAF2282862.1"/>
    </source>
</evidence>
<dbReference type="GO" id="GO:0004672">
    <property type="term" value="F:protein kinase activity"/>
    <property type="evidence" value="ECO:0007669"/>
    <property type="project" value="InterPro"/>
</dbReference>
<dbReference type="AlphaFoldDB" id="A0A6A6K2A6"/>
<dbReference type="PROSITE" id="PS51782">
    <property type="entry name" value="LYSM"/>
    <property type="match status" value="1"/>
</dbReference>
<evidence type="ECO:0000313" key="4">
    <source>
        <dbReference type="Proteomes" id="UP000467840"/>
    </source>
</evidence>
<dbReference type="InterPro" id="IPR052611">
    <property type="entry name" value="Plant_RLK_LysM"/>
</dbReference>
<dbReference type="InterPro" id="IPR056562">
    <property type="entry name" value="LysM2_CERK1_LYK3_4_5"/>
</dbReference>
<gene>
    <name evidence="3" type="ORF">GH714_043346</name>
</gene>
<dbReference type="EMBL" id="JAAGAX010000042">
    <property type="protein sequence ID" value="KAF2282862.1"/>
    <property type="molecule type" value="Genomic_DNA"/>
</dbReference>
<dbReference type="Pfam" id="PF23472">
    <property type="entry name" value="LysM2_CERK1_LYK3_4_5"/>
    <property type="match status" value="1"/>
</dbReference>
<keyword evidence="4" id="KW-1185">Reference proteome</keyword>